<organism evidence="7">
    <name type="scientific">marine metagenome</name>
    <dbReference type="NCBI Taxonomy" id="408172"/>
    <lineage>
        <taxon>unclassified sequences</taxon>
        <taxon>metagenomes</taxon>
        <taxon>ecological metagenomes</taxon>
    </lineage>
</organism>
<dbReference type="PANTHER" id="PTHR42770:SF7">
    <property type="entry name" value="MEMBRANE PROTEIN"/>
    <property type="match status" value="1"/>
</dbReference>
<feature type="transmembrane region" description="Helical" evidence="6">
    <location>
        <begin position="147"/>
        <end position="165"/>
    </location>
</feature>
<evidence type="ECO:0000256" key="5">
    <source>
        <dbReference type="ARBA" id="ARBA00023136"/>
    </source>
</evidence>
<evidence type="ECO:0000256" key="4">
    <source>
        <dbReference type="ARBA" id="ARBA00022989"/>
    </source>
</evidence>
<dbReference type="InterPro" id="IPR002293">
    <property type="entry name" value="AA/rel_permease1"/>
</dbReference>
<evidence type="ECO:0000256" key="2">
    <source>
        <dbReference type="ARBA" id="ARBA00022475"/>
    </source>
</evidence>
<sequence>MPTNPTELSTERPELKRAIGGFGFFALAFGSMIGVGWITALGSWFEQAGPVGAIIAFAAGGTLMLVIGLCYAEVTPMLPVTGGEVAYAYKAFGTSKAFIIGWFLAFGYLSVSAFEAISVGLVLSFLFPQIDVFPLYEIAGSTVYASHLVLAFVFTGLITAINYLGVGIASRVQIVLTSAFLFCAVLFVVSGIASGEVGNLTPHFGDSALGSGGLAGILAVFVTVPFWYVGFDTIPQAAEERRENSPLHRLGLYVILAIIGSTVFYVAIILGAGMTAPWRSIVGEDLPTAAAFSSAFESQLLVRLVLMAGLIGLLTSWNGFFLAGSRVLFSLGRGRIIHESFGQTHSRYGTPARAVLFSGLVTFLSACLGRGAIIAFVDVGSFCIAMAFLGVALSLIQLRKKFPDMERPYRMPGGNALAYVATAGSLLILAVMLIPTSPSVLVWPLEWLILGALSVTGIGFWIGARRYRQRISEEDRAKLILENYA</sequence>
<feature type="transmembrane region" description="Helical" evidence="6">
    <location>
        <begin position="51"/>
        <end position="72"/>
    </location>
</feature>
<dbReference type="AlphaFoldDB" id="A0A381PVH9"/>
<dbReference type="GO" id="GO:0005886">
    <property type="term" value="C:plasma membrane"/>
    <property type="evidence" value="ECO:0007669"/>
    <property type="project" value="UniProtKB-SubCell"/>
</dbReference>
<keyword evidence="2" id="KW-1003">Cell membrane</keyword>
<feature type="transmembrane region" description="Helical" evidence="6">
    <location>
        <begin position="379"/>
        <end position="396"/>
    </location>
</feature>
<keyword evidence="5 6" id="KW-0472">Membrane</keyword>
<feature type="transmembrane region" description="Helical" evidence="6">
    <location>
        <begin position="350"/>
        <end position="373"/>
    </location>
</feature>
<evidence type="ECO:0000313" key="7">
    <source>
        <dbReference type="EMBL" id="SUZ71066.1"/>
    </source>
</evidence>
<evidence type="ECO:0000256" key="6">
    <source>
        <dbReference type="SAM" id="Phobius"/>
    </source>
</evidence>
<evidence type="ECO:0000256" key="1">
    <source>
        <dbReference type="ARBA" id="ARBA00004651"/>
    </source>
</evidence>
<dbReference type="InterPro" id="IPR050367">
    <property type="entry name" value="APC_superfamily"/>
</dbReference>
<accession>A0A381PVH9</accession>
<dbReference type="GO" id="GO:0022857">
    <property type="term" value="F:transmembrane transporter activity"/>
    <property type="evidence" value="ECO:0007669"/>
    <property type="project" value="InterPro"/>
</dbReference>
<dbReference type="Pfam" id="PF13520">
    <property type="entry name" value="AA_permease_2"/>
    <property type="match status" value="1"/>
</dbReference>
<feature type="transmembrane region" description="Helical" evidence="6">
    <location>
        <begin position="416"/>
        <end position="434"/>
    </location>
</feature>
<evidence type="ECO:0008006" key="8">
    <source>
        <dbReference type="Google" id="ProtNLM"/>
    </source>
</evidence>
<reference evidence="7" key="1">
    <citation type="submission" date="2018-05" db="EMBL/GenBank/DDBJ databases">
        <authorList>
            <person name="Lanie J.A."/>
            <person name="Ng W.-L."/>
            <person name="Kazmierczak K.M."/>
            <person name="Andrzejewski T.M."/>
            <person name="Davidsen T.M."/>
            <person name="Wayne K.J."/>
            <person name="Tettelin H."/>
            <person name="Glass J.I."/>
            <person name="Rusch D."/>
            <person name="Podicherti R."/>
            <person name="Tsui H.-C.T."/>
            <person name="Winkler M.E."/>
        </authorList>
    </citation>
    <scope>NUCLEOTIDE SEQUENCE</scope>
</reference>
<feature type="transmembrane region" description="Helical" evidence="6">
    <location>
        <begin position="440"/>
        <end position="462"/>
    </location>
</feature>
<dbReference type="EMBL" id="UINC01001110">
    <property type="protein sequence ID" value="SUZ71066.1"/>
    <property type="molecule type" value="Genomic_DNA"/>
</dbReference>
<gene>
    <name evidence="7" type="ORF">METZ01_LOCUS23920</name>
</gene>
<protein>
    <recommendedName>
        <fullName evidence="8">Amino acid permease/ SLC12A domain-containing protein</fullName>
    </recommendedName>
</protein>
<dbReference type="PIRSF" id="PIRSF006060">
    <property type="entry name" value="AA_transporter"/>
    <property type="match status" value="1"/>
</dbReference>
<proteinExistence type="predicted"/>
<feature type="transmembrane region" description="Helical" evidence="6">
    <location>
        <begin position="208"/>
        <end position="229"/>
    </location>
</feature>
<feature type="transmembrane region" description="Helical" evidence="6">
    <location>
        <begin position="172"/>
        <end position="193"/>
    </location>
</feature>
<comment type="subcellular location">
    <subcellularLocation>
        <location evidence="1">Cell membrane</location>
        <topology evidence="1">Multi-pass membrane protein</topology>
    </subcellularLocation>
</comment>
<keyword evidence="4 6" id="KW-1133">Transmembrane helix</keyword>
<name>A0A381PVH9_9ZZZZ</name>
<feature type="transmembrane region" description="Helical" evidence="6">
    <location>
        <begin position="21"/>
        <end position="45"/>
    </location>
</feature>
<feature type="transmembrane region" description="Helical" evidence="6">
    <location>
        <begin position="304"/>
        <end position="329"/>
    </location>
</feature>
<feature type="transmembrane region" description="Helical" evidence="6">
    <location>
        <begin position="250"/>
        <end position="272"/>
    </location>
</feature>
<feature type="transmembrane region" description="Helical" evidence="6">
    <location>
        <begin position="99"/>
        <end position="127"/>
    </location>
</feature>
<dbReference type="Gene3D" id="1.20.1740.10">
    <property type="entry name" value="Amino acid/polyamine transporter I"/>
    <property type="match status" value="1"/>
</dbReference>
<dbReference type="PANTHER" id="PTHR42770">
    <property type="entry name" value="AMINO ACID TRANSPORTER-RELATED"/>
    <property type="match status" value="1"/>
</dbReference>
<keyword evidence="3 6" id="KW-0812">Transmembrane</keyword>
<evidence type="ECO:0000256" key="3">
    <source>
        <dbReference type="ARBA" id="ARBA00022692"/>
    </source>
</evidence>